<name>A0A543K4C8_9RHOB</name>
<dbReference type="InterPro" id="IPR038727">
    <property type="entry name" value="NadR/Ttd14_AAA_dom"/>
</dbReference>
<evidence type="ECO:0000313" key="2">
    <source>
        <dbReference type="EMBL" id="TQM89938.1"/>
    </source>
</evidence>
<dbReference type="RefSeq" id="WP_142085531.1">
    <property type="nucleotide sequence ID" value="NZ_VFPT01000004.1"/>
</dbReference>
<accession>A0A543K4C8</accession>
<comment type="caution">
    <text evidence="2">The sequence shown here is derived from an EMBL/GenBank/DDBJ whole genome shotgun (WGS) entry which is preliminary data.</text>
</comment>
<dbReference type="EMBL" id="VFPT01000004">
    <property type="protein sequence ID" value="TQM89938.1"/>
    <property type="molecule type" value="Genomic_DNA"/>
</dbReference>
<evidence type="ECO:0000313" key="3">
    <source>
        <dbReference type="Proteomes" id="UP000320582"/>
    </source>
</evidence>
<dbReference type="Gene3D" id="3.40.50.300">
    <property type="entry name" value="P-loop containing nucleotide triphosphate hydrolases"/>
    <property type="match status" value="1"/>
</dbReference>
<dbReference type="InterPro" id="IPR027417">
    <property type="entry name" value="P-loop_NTPase"/>
</dbReference>
<gene>
    <name evidence="2" type="ORF">BD293_4256</name>
</gene>
<dbReference type="AlphaFoldDB" id="A0A543K4C8"/>
<reference evidence="2 3" key="1">
    <citation type="submission" date="2019-06" db="EMBL/GenBank/DDBJ databases">
        <title>Genomic Encyclopedia of Archaeal and Bacterial Type Strains, Phase II (KMG-II): from individual species to whole genera.</title>
        <authorList>
            <person name="Goeker M."/>
        </authorList>
    </citation>
    <scope>NUCLEOTIDE SEQUENCE [LARGE SCALE GENOMIC DNA]</scope>
    <source>
        <strain evidence="2 3">DSM 18423</strain>
    </source>
</reference>
<evidence type="ECO:0000259" key="1">
    <source>
        <dbReference type="Pfam" id="PF13521"/>
    </source>
</evidence>
<feature type="domain" description="NadR/Ttd14 AAA" evidence="1">
    <location>
        <begin position="8"/>
        <end position="135"/>
    </location>
</feature>
<proteinExistence type="predicted"/>
<sequence>MMKRPFKIGVAGTHSTGKSTLVSLVRRAFEREGLRVGQVEDLATRARDLGFPILMHHTYESTLWIMAECMRQEAELALSSDVIIVDRPVPDALGYLWAALDLSGRSEDPRRLQELEAIAVAHVGDYDLLVLTVLDISLPLGPGRDSGTMFRQAAADKVSGIMDRYAPKAIKMTSKNSTGVAEALVRACLEARH</sequence>
<dbReference type="OrthoDB" id="8116259at2"/>
<dbReference type="SUPFAM" id="SSF52540">
    <property type="entry name" value="P-loop containing nucleoside triphosphate hydrolases"/>
    <property type="match status" value="1"/>
</dbReference>
<keyword evidence="3" id="KW-1185">Reference proteome</keyword>
<protein>
    <submittedName>
        <fullName evidence="2">AAA domain-containing protein</fullName>
    </submittedName>
</protein>
<organism evidence="2 3">
    <name type="scientific">Roseinatronobacter monicus</name>
    <dbReference type="NCBI Taxonomy" id="393481"/>
    <lineage>
        <taxon>Bacteria</taxon>
        <taxon>Pseudomonadati</taxon>
        <taxon>Pseudomonadota</taxon>
        <taxon>Alphaproteobacteria</taxon>
        <taxon>Rhodobacterales</taxon>
        <taxon>Paracoccaceae</taxon>
        <taxon>Roseinatronobacter</taxon>
    </lineage>
</organism>
<dbReference type="Pfam" id="PF13521">
    <property type="entry name" value="AAA_28"/>
    <property type="match status" value="1"/>
</dbReference>
<dbReference type="Proteomes" id="UP000320582">
    <property type="component" value="Unassembled WGS sequence"/>
</dbReference>